<dbReference type="Pfam" id="PF00383">
    <property type="entry name" value="dCMP_cyt_deam_1"/>
    <property type="match status" value="1"/>
</dbReference>
<gene>
    <name evidence="4" type="ORF">Cdeb_03319</name>
</gene>
<feature type="domain" description="CMP/dCMP-type deaminase" evidence="3">
    <location>
        <begin position="8"/>
        <end position="120"/>
    </location>
</feature>
<keyword evidence="5" id="KW-1185">Reference proteome</keyword>
<accession>A0A420VFS6</accession>
<dbReference type="PANTHER" id="PTHR11079">
    <property type="entry name" value="CYTOSINE DEAMINASE FAMILY MEMBER"/>
    <property type="match status" value="1"/>
</dbReference>
<sequence>MTFDFSGLDHDFFMREALKEAKEAGERGDLPVGTVIVHADKIISRGSNRIETADNYILHAEIDAMHKCASFLKKHARECVLYTTVEPCIMCLATIVMANIRHVVFAVKDQYMNMDPFIASNPYIKDRLYHYVGGVLKEESEKLIQTYSPYMYQIVLLGKKPGDAP</sequence>
<dbReference type="InterPro" id="IPR016192">
    <property type="entry name" value="APOBEC/CMP_deaminase_Zn-bd"/>
</dbReference>
<evidence type="ECO:0000256" key="2">
    <source>
        <dbReference type="ARBA" id="ARBA00022833"/>
    </source>
</evidence>
<dbReference type="AlphaFoldDB" id="A0A420VFS6"/>
<protein>
    <submittedName>
        <fullName evidence="4">Cytosine/adenosine deaminase</fullName>
    </submittedName>
</protein>
<dbReference type="Gene3D" id="3.40.140.10">
    <property type="entry name" value="Cytidine Deaminase, domain 2"/>
    <property type="match status" value="1"/>
</dbReference>
<evidence type="ECO:0000256" key="1">
    <source>
        <dbReference type="ARBA" id="ARBA00022723"/>
    </source>
</evidence>
<dbReference type="PROSITE" id="PS51747">
    <property type="entry name" value="CYT_DCMP_DEAMINASES_2"/>
    <property type="match status" value="1"/>
</dbReference>
<evidence type="ECO:0000259" key="3">
    <source>
        <dbReference type="PROSITE" id="PS51747"/>
    </source>
</evidence>
<dbReference type="PROSITE" id="PS00903">
    <property type="entry name" value="CYT_DCMP_DEAMINASES_1"/>
    <property type="match status" value="1"/>
</dbReference>
<proteinExistence type="predicted"/>
<comment type="caution">
    <text evidence="4">The sequence shown here is derived from an EMBL/GenBank/DDBJ whole genome shotgun (WGS) entry which is preliminary data.</text>
</comment>
<dbReference type="PANTHER" id="PTHR11079:SF202">
    <property type="entry name" value="TRNA-SPECIFIC ADENOSINE DEAMINASE"/>
    <property type="match status" value="1"/>
</dbReference>
<name>A0A420VFS6_9BACI</name>
<dbReference type="SUPFAM" id="SSF53927">
    <property type="entry name" value="Cytidine deaminase-like"/>
    <property type="match status" value="1"/>
</dbReference>
<evidence type="ECO:0000313" key="5">
    <source>
        <dbReference type="Proteomes" id="UP000286235"/>
    </source>
</evidence>
<dbReference type="GO" id="GO:0002100">
    <property type="term" value="P:tRNA wobble adenosine to inosine editing"/>
    <property type="evidence" value="ECO:0007669"/>
    <property type="project" value="InterPro"/>
</dbReference>
<dbReference type="InterPro" id="IPR002125">
    <property type="entry name" value="CMP_dCMP_dom"/>
</dbReference>
<dbReference type="RefSeq" id="WP_120668078.1">
    <property type="nucleotide sequence ID" value="NZ_AZRV01000019.1"/>
</dbReference>
<dbReference type="EMBL" id="AZRV01000019">
    <property type="protein sequence ID" value="RKO62416.1"/>
    <property type="molecule type" value="Genomic_DNA"/>
</dbReference>
<dbReference type="Proteomes" id="UP000286235">
    <property type="component" value="Unassembled WGS sequence"/>
</dbReference>
<dbReference type="GO" id="GO:0008270">
    <property type="term" value="F:zinc ion binding"/>
    <property type="evidence" value="ECO:0007669"/>
    <property type="project" value="InterPro"/>
</dbReference>
<keyword evidence="1" id="KW-0479">Metal-binding</keyword>
<organism evidence="4 5">
    <name type="scientific">Caldibacillus debilis GB1</name>
    <dbReference type="NCBI Taxonomy" id="1339248"/>
    <lineage>
        <taxon>Bacteria</taxon>
        <taxon>Bacillati</taxon>
        <taxon>Bacillota</taxon>
        <taxon>Bacilli</taxon>
        <taxon>Bacillales</taxon>
        <taxon>Bacillaceae</taxon>
        <taxon>Caldibacillus</taxon>
    </lineage>
</organism>
<evidence type="ECO:0000313" key="4">
    <source>
        <dbReference type="EMBL" id="RKO62416.1"/>
    </source>
</evidence>
<reference evidence="4 5" key="1">
    <citation type="submission" date="2013-12" db="EMBL/GenBank/DDBJ databases">
        <title>Genome and proteome characterization of Caldibacillus debilis GB1 derived from a cellulolytic aero-tolerant co-culture.</title>
        <authorList>
            <person name="Wushke S.T."/>
            <person name="Zhang X."/>
            <person name="Fristensky B."/>
            <person name="Wilkins J.A."/>
            <person name="Levin D.B."/>
            <person name="Sparling R."/>
        </authorList>
    </citation>
    <scope>NUCLEOTIDE SEQUENCE [LARGE SCALE GENOMIC DNA]</scope>
    <source>
        <strain evidence="4 5">GB1</strain>
    </source>
</reference>
<dbReference type="CDD" id="cd01285">
    <property type="entry name" value="nucleoside_deaminase"/>
    <property type="match status" value="1"/>
</dbReference>
<dbReference type="GO" id="GO:0052717">
    <property type="term" value="F:tRNA-specific adenosine-34 deaminase activity"/>
    <property type="evidence" value="ECO:0007669"/>
    <property type="project" value="UniProtKB-EC"/>
</dbReference>
<keyword evidence="2" id="KW-0862">Zinc</keyword>
<dbReference type="InterPro" id="IPR016193">
    <property type="entry name" value="Cytidine_deaminase-like"/>
</dbReference>